<dbReference type="InterPro" id="IPR011990">
    <property type="entry name" value="TPR-like_helical_dom_sf"/>
</dbReference>
<dbReference type="EMBL" id="AE008923">
    <property type="protein sequence ID" value="AAM38678.1"/>
    <property type="molecule type" value="Genomic_DNA"/>
</dbReference>
<dbReference type="KEGG" id="xac:XAC3836"/>
<dbReference type="InterPro" id="IPR007527">
    <property type="entry name" value="Znf_SWIM"/>
</dbReference>
<organism evidence="4 5">
    <name type="scientific">Xanthomonas axonopodis pv. citri (strain 306)</name>
    <dbReference type="NCBI Taxonomy" id="190486"/>
    <lineage>
        <taxon>Bacteria</taxon>
        <taxon>Pseudomonadati</taxon>
        <taxon>Pseudomonadota</taxon>
        <taxon>Gammaproteobacteria</taxon>
        <taxon>Lysobacterales</taxon>
        <taxon>Lysobacteraceae</taxon>
        <taxon>Xanthomonas</taxon>
    </lineage>
</organism>
<dbReference type="GO" id="GO:0008270">
    <property type="term" value="F:zinc ion binding"/>
    <property type="evidence" value="ECO:0007669"/>
    <property type="project" value="UniProtKB-KW"/>
</dbReference>
<dbReference type="AlphaFoldDB" id="A0AAI7ZID9"/>
<evidence type="ECO:0000259" key="3">
    <source>
        <dbReference type="PROSITE" id="PS50966"/>
    </source>
</evidence>
<proteinExistence type="predicted"/>
<gene>
    <name evidence="4" type="ordered locus">XAC3836</name>
</gene>
<evidence type="ECO:0000313" key="5">
    <source>
        <dbReference type="Proteomes" id="UP000000576"/>
    </source>
</evidence>
<evidence type="ECO:0000256" key="2">
    <source>
        <dbReference type="SAM" id="MobiDB-lite"/>
    </source>
</evidence>
<dbReference type="Gene3D" id="1.25.40.10">
    <property type="entry name" value="Tetratricopeptide repeat domain"/>
    <property type="match status" value="1"/>
</dbReference>
<feature type="compositionally biased region" description="Polar residues" evidence="2">
    <location>
        <begin position="1"/>
        <end position="14"/>
    </location>
</feature>
<reference evidence="4 5" key="1">
    <citation type="journal article" date="2002" name="Nature">
        <title>Comparison of the genomes of two Xanthomonas pathogens with differing host specificities.</title>
        <authorList>
            <person name="da Silva A.C."/>
            <person name="Ferro J.A."/>
            <person name="Reinach F.C."/>
            <person name="Farah C.S."/>
            <person name="Furlan L.R."/>
            <person name="Quaggio R.B."/>
            <person name="Monteiro-Vitorello C.B."/>
            <person name="Van Sluys M.A."/>
            <person name="Almeida N.F."/>
            <person name="Alves L.M."/>
            <person name="do Amaral A.M."/>
            <person name="Bertolini M.C."/>
            <person name="Camargo L.E."/>
            <person name="Camarotte G."/>
            <person name="Cannavan F."/>
            <person name="Cardozo J."/>
            <person name="Chambergo F."/>
            <person name="Ciapina L.P."/>
            <person name="Cicarelli R.M."/>
            <person name="Coutinho L.L."/>
            <person name="Cursino-Santos J.R."/>
            <person name="El-Dorry H."/>
            <person name="Faria J.B."/>
            <person name="Ferreira A.J."/>
            <person name="Ferreira R.C."/>
            <person name="Ferro M.I."/>
            <person name="Formighieri E.F."/>
            <person name="Franco M.C."/>
            <person name="Greggio C.C."/>
            <person name="Gruber A."/>
            <person name="Katsuyama A.M."/>
            <person name="Kishi L.T."/>
            <person name="Leite R.P."/>
            <person name="Lemos E.G."/>
            <person name="Lemos M.V."/>
            <person name="Locali E.C."/>
            <person name="Machado M.A."/>
            <person name="Madeira A.M."/>
            <person name="Martinez-Rossi N.M."/>
            <person name="Martins E.C."/>
            <person name="Meidanis J."/>
            <person name="Menck C.F."/>
            <person name="Miyaki C.Y."/>
            <person name="Moon D.H."/>
            <person name="Moreira L.M."/>
            <person name="Novo M.T."/>
            <person name="Okura V.K."/>
            <person name="Oliveira M.C."/>
            <person name="Oliveira V.R."/>
            <person name="Pereira H.A."/>
            <person name="Rossi A."/>
            <person name="Sena J.A."/>
            <person name="Silva C."/>
            <person name="de Souza R.F."/>
            <person name="Spinola L.A."/>
            <person name="Takita M.A."/>
            <person name="Tamura R.E."/>
            <person name="Teixeira E.C."/>
            <person name="Tezza R.I."/>
            <person name="Trindade dos Santos M."/>
            <person name="Truffi D."/>
            <person name="Tsai S.M."/>
            <person name="White F.F."/>
            <person name="Setubal J.C."/>
            <person name="Kitajima J.P."/>
        </authorList>
    </citation>
    <scope>NUCLEOTIDE SEQUENCE [LARGE SCALE GENOMIC DNA]</scope>
    <source>
        <strain evidence="4 5">306</strain>
    </source>
</reference>
<sequence length="622" mass="69649">MATIRKGTSPTGSRAASGRTPPGGYVPRLSRVHPVLAKSGSTILPLCHWRRFAHTCMTARFSPADLDRSFLLGITTPSYYARGLVYADQDRVTLQTVEALRVDALVSGSDDYAVELVWRNGRLLGRCDCPVGQQAEFCKHQVAVALSWARTSADPSSQKRTKRTTAGMPVAESSDRVLQHWLSTLTTQALQALILELADNDVQLRKRLLSQAQLAVAPLQQWRKAISTLLGRKRFMDWSATIAYSRQLGVLPSLLEQARQRDPLAALDLHEYAFKRLLAIYEEVDDSRGDLGERLRVLGHAHLEAARAAGTDTLGDRLFELRMLDQWSLLRPLQDYAALLSATDIARLQHAALEILHARGNRARRLSAESLLEDTARCGGSVDAMLEFFAHTCSSGWDHLEMARRCGEHGRQRQALEWLERGVKADPQDGRLLAALATAYVHDGFPEDALTLRWKAYLLMPNEETYLALQEAASLLDAWEAWRERALQALDTKAVPRFIDAHDTRISLLLAEEQIQRALELAADQTRKLPLGTWEQLLPAAETCDPAAALRICHTVIGMHIERTVRQGYVAAIRLLPTLQRLYQQQGGQGHAAFDAELARLRQQYRVKRTFIELLHKRFPAP</sequence>
<accession>A0AAI7ZID9</accession>
<feature type="region of interest" description="Disordered" evidence="2">
    <location>
        <begin position="1"/>
        <end position="24"/>
    </location>
</feature>
<keyword evidence="1" id="KW-0862">Zinc</keyword>
<feature type="domain" description="SWIM-type" evidence="3">
    <location>
        <begin position="112"/>
        <end position="149"/>
    </location>
</feature>
<name>A0AAI7ZID9_XANAC</name>
<dbReference type="SUPFAM" id="SSF48452">
    <property type="entry name" value="TPR-like"/>
    <property type="match status" value="1"/>
</dbReference>
<dbReference type="PROSITE" id="PS50966">
    <property type="entry name" value="ZF_SWIM"/>
    <property type="match status" value="1"/>
</dbReference>
<evidence type="ECO:0000256" key="1">
    <source>
        <dbReference type="PROSITE-ProRule" id="PRU00325"/>
    </source>
</evidence>
<keyword evidence="1" id="KW-0863">Zinc-finger</keyword>
<evidence type="ECO:0000313" key="4">
    <source>
        <dbReference type="EMBL" id="AAM38678.1"/>
    </source>
</evidence>
<protein>
    <recommendedName>
        <fullName evidence="3">SWIM-type domain-containing protein</fullName>
    </recommendedName>
</protein>
<dbReference type="Proteomes" id="UP000000576">
    <property type="component" value="Chromosome"/>
</dbReference>
<keyword evidence="1" id="KW-0479">Metal-binding</keyword>